<comment type="caution">
    <text evidence="1">The sequence shown here is derived from an EMBL/GenBank/DDBJ whole genome shotgun (WGS) entry which is preliminary data.</text>
</comment>
<reference evidence="1 2" key="1">
    <citation type="submission" date="2012-06" db="EMBL/GenBank/DDBJ databases">
        <title>Draft Genome Sequence of Lactobacillus hominis Strain CRBIP 24.179T, isolated from human intestine.</title>
        <authorList>
            <person name="Cousin S."/>
            <person name="Ma L."/>
            <person name="Bizet C."/>
            <person name="Loux V."/>
            <person name="Bouchier C."/>
            <person name="Clermont D."/>
            <person name="Creno S."/>
        </authorList>
    </citation>
    <scope>NUCLEOTIDE SEQUENCE [LARGE SCALE GENOMIC DNA]</scope>
    <source>
        <strain evidence="2">CRBIP 24.179T</strain>
    </source>
</reference>
<dbReference type="RefSeq" id="WP_008471051.1">
    <property type="nucleotide sequence ID" value="NZ_AYZP01000023.1"/>
</dbReference>
<dbReference type="InterPro" id="IPR010360">
    <property type="entry name" value="DUF956"/>
</dbReference>
<dbReference type="PIRSF" id="PIRSF021265">
    <property type="entry name" value="DUF956"/>
    <property type="match status" value="1"/>
</dbReference>
<proteinExistence type="predicted"/>
<dbReference type="Proteomes" id="UP000009320">
    <property type="component" value="Unassembled WGS sequence"/>
</dbReference>
<protein>
    <submittedName>
        <fullName evidence="1">Hypothetical cytosolic protein</fullName>
    </submittedName>
</protein>
<dbReference type="PATRIC" id="fig|1423758.3.peg.1177"/>
<dbReference type="GeneID" id="82847299"/>
<organism evidence="1 2">
    <name type="scientific">Lactobacillus hominis DSM 23910 = CRBIP 24.179</name>
    <dbReference type="NCBI Taxonomy" id="1423758"/>
    <lineage>
        <taxon>Bacteria</taxon>
        <taxon>Bacillati</taxon>
        <taxon>Bacillota</taxon>
        <taxon>Bacilli</taxon>
        <taxon>Lactobacillales</taxon>
        <taxon>Lactobacillaceae</taxon>
        <taxon>Lactobacillus</taxon>
    </lineage>
</organism>
<accession>I7JV21</accession>
<evidence type="ECO:0000313" key="2">
    <source>
        <dbReference type="Proteomes" id="UP000009320"/>
    </source>
</evidence>
<evidence type="ECO:0000313" key="1">
    <source>
        <dbReference type="EMBL" id="CCI82076.1"/>
    </source>
</evidence>
<dbReference type="Pfam" id="PF06115">
    <property type="entry name" value="DUF956"/>
    <property type="match status" value="1"/>
</dbReference>
<dbReference type="STRING" id="1423758.FC41_GL001164"/>
<keyword evidence="2" id="KW-1185">Reference proteome</keyword>
<dbReference type="AlphaFoldDB" id="I7JV21"/>
<gene>
    <name evidence="1" type="ORF">BN55_01870</name>
</gene>
<dbReference type="EMBL" id="CAKE01000013">
    <property type="protein sequence ID" value="CCI82076.1"/>
    <property type="molecule type" value="Genomic_DNA"/>
</dbReference>
<name>I7JV21_9LACO</name>
<sequence length="124" mass="14481">MVKSMNTKVELVTSATYFVGLSSNGKIMIGDKAFEYYDDRNPNNYVQIPWNEVDKAIAAVYFNRWIPRFIIRTKRNGQFRFSAKNNKKVLRAVRNHIPADDIVRSLTFFQGISRGIKRIFTRNN</sequence>
<dbReference type="OrthoDB" id="1646215at2"/>
<dbReference type="eggNOG" id="COG4687">
    <property type="taxonomic scope" value="Bacteria"/>
</dbReference>